<dbReference type="PROSITE" id="PS00141">
    <property type="entry name" value="ASP_PROTEASE"/>
    <property type="match status" value="1"/>
</dbReference>
<comment type="caution">
    <text evidence="2">The sequence shown here is derived from an EMBL/GenBank/DDBJ whole genome shotgun (WGS) entry which is preliminary data.</text>
</comment>
<protein>
    <submittedName>
        <fullName evidence="2">TIGR02281 family clan AA aspartic protease</fullName>
    </submittedName>
</protein>
<organism evidence="2 3">
    <name type="scientific">Sphingomonas arantia</name>
    <dbReference type="NCBI Taxonomy" id="1460676"/>
    <lineage>
        <taxon>Bacteria</taxon>
        <taxon>Pseudomonadati</taxon>
        <taxon>Pseudomonadota</taxon>
        <taxon>Alphaproteobacteria</taxon>
        <taxon>Sphingomonadales</taxon>
        <taxon>Sphingomonadaceae</taxon>
        <taxon>Sphingomonas</taxon>
    </lineage>
</organism>
<dbReference type="CDD" id="cd05483">
    <property type="entry name" value="retropepsin_like_bacteria"/>
    <property type="match status" value="1"/>
</dbReference>
<dbReference type="InterPro" id="IPR034122">
    <property type="entry name" value="Retropepsin-like_bacterial"/>
</dbReference>
<dbReference type="InterPro" id="IPR001969">
    <property type="entry name" value="Aspartic_peptidase_AS"/>
</dbReference>
<dbReference type="SUPFAM" id="SSF50630">
    <property type="entry name" value="Acid proteases"/>
    <property type="match status" value="1"/>
</dbReference>
<keyword evidence="2" id="KW-0645">Protease</keyword>
<dbReference type="EMBL" id="JBHUGS010000002">
    <property type="protein sequence ID" value="MFD1950539.1"/>
    <property type="molecule type" value="Genomic_DNA"/>
</dbReference>
<dbReference type="Pfam" id="PF13975">
    <property type="entry name" value="gag-asp_proteas"/>
    <property type="match status" value="1"/>
</dbReference>
<sequence length="201" mass="21741">MTADQGAQAGYLALILVLVLLSLGARRLQLGRVIGYLLSWAAIFVGAYLLFVNRDAFRPMFDRVTTDLRPATPQIVGKTVRIAMSPDGHFWVDAKIGGDAVRFLVDSGATMTAISPETLAKAELETDDRRPMILRTANGDIRADRVTIPTLAVGSIRVEDLDAVSSPGFGGINVLGMNFLSGLQRWGVEDRTLILTPKTSI</sequence>
<dbReference type="GO" id="GO:0008233">
    <property type="term" value="F:peptidase activity"/>
    <property type="evidence" value="ECO:0007669"/>
    <property type="project" value="UniProtKB-KW"/>
</dbReference>
<proteinExistence type="predicted"/>
<keyword evidence="1" id="KW-0812">Transmembrane</keyword>
<feature type="transmembrane region" description="Helical" evidence="1">
    <location>
        <begin position="33"/>
        <end position="51"/>
    </location>
</feature>
<dbReference type="InterPro" id="IPR011969">
    <property type="entry name" value="Clan_AA_Asp_peptidase_C"/>
</dbReference>
<keyword evidence="3" id="KW-1185">Reference proteome</keyword>
<gene>
    <name evidence="2" type="ORF">ACFSGX_07140</name>
</gene>
<dbReference type="Proteomes" id="UP001597400">
    <property type="component" value="Unassembled WGS sequence"/>
</dbReference>
<evidence type="ECO:0000313" key="2">
    <source>
        <dbReference type="EMBL" id="MFD1950539.1"/>
    </source>
</evidence>
<evidence type="ECO:0000256" key="1">
    <source>
        <dbReference type="SAM" id="Phobius"/>
    </source>
</evidence>
<evidence type="ECO:0000313" key="3">
    <source>
        <dbReference type="Proteomes" id="UP001597400"/>
    </source>
</evidence>
<dbReference type="RefSeq" id="WP_380928672.1">
    <property type="nucleotide sequence ID" value="NZ_JBHUGS010000002.1"/>
</dbReference>
<accession>A0ABW4TYQ1</accession>
<name>A0ABW4TYQ1_9SPHN</name>
<feature type="transmembrane region" description="Helical" evidence="1">
    <location>
        <begin position="6"/>
        <end position="26"/>
    </location>
</feature>
<dbReference type="GO" id="GO:0006508">
    <property type="term" value="P:proteolysis"/>
    <property type="evidence" value="ECO:0007669"/>
    <property type="project" value="UniProtKB-KW"/>
</dbReference>
<dbReference type="Gene3D" id="2.40.70.10">
    <property type="entry name" value="Acid Proteases"/>
    <property type="match status" value="1"/>
</dbReference>
<keyword evidence="2" id="KW-0378">Hydrolase</keyword>
<dbReference type="NCBIfam" id="TIGR02281">
    <property type="entry name" value="clan_AA_DTGA"/>
    <property type="match status" value="1"/>
</dbReference>
<reference evidence="3" key="1">
    <citation type="journal article" date="2019" name="Int. J. Syst. Evol. Microbiol.">
        <title>The Global Catalogue of Microorganisms (GCM) 10K type strain sequencing project: providing services to taxonomists for standard genome sequencing and annotation.</title>
        <authorList>
            <consortium name="The Broad Institute Genomics Platform"/>
            <consortium name="The Broad Institute Genome Sequencing Center for Infectious Disease"/>
            <person name="Wu L."/>
            <person name="Ma J."/>
        </authorList>
    </citation>
    <scope>NUCLEOTIDE SEQUENCE [LARGE SCALE GENOMIC DNA]</scope>
    <source>
        <strain evidence="3">CGMCC 1.12702</strain>
    </source>
</reference>
<keyword evidence="1" id="KW-1133">Transmembrane helix</keyword>
<keyword evidence="1" id="KW-0472">Membrane</keyword>
<dbReference type="InterPro" id="IPR021109">
    <property type="entry name" value="Peptidase_aspartic_dom_sf"/>
</dbReference>